<dbReference type="OrthoDB" id="9813412at2"/>
<dbReference type="CDD" id="cd00130">
    <property type="entry name" value="PAS"/>
    <property type="match status" value="1"/>
</dbReference>
<feature type="region of interest" description="Disordered" evidence="7">
    <location>
        <begin position="1"/>
        <end position="38"/>
    </location>
</feature>
<evidence type="ECO:0000256" key="1">
    <source>
        <dbReference type="ARBA" id="ARBA00000085"/>
    </source>
</evidence>
<feature type="compositionally biased region" description="Basic and acidic residues" evidence="7">
    <location>
        <begin position="11"/>
        <end position="26"/>
    </location>
</feature>
<proteinExistence type="predicted"/>
<keyword evidence="11" id="KW-1185">Reference proteome</keyword>
<dbReference type="AlphaFoldDB" id="W0SGY4"/>
<evidence type="ECO:0000259" key="8">
    <source>
        <dbReference type="PROSITE" id="PS50112"/>
    </source>
</evidence>
<dbReference type="InterPro" id="IPR036890">
    <property type="entry name" value="HATPase_C_sf"/>
</dbReference>
<dbReference type="EMBL" id="AP012547">
    <property type="protein sequence ID" value="BAO30286.1"/>
    <property type="molecule type" value="Genomic_DNA"/>
</dbReference>
<dbReference type="SMART" id="SM00086">
    <property type="entry name" value="PAC"/>
    <property type="match status" value="1"/>
</dbReference>
<dbReference type="InterPro" id="IPR011495">
    <property type="entry name" value="Sig_transdc_His_kin_sub2_dim/P"/>
</dbReference>
<dbReference type="Pfam" id="PF07568">
    <property type="entry name" value="HisKA_2"/>
    <property type="match status" value="1"/>
</dbReference>
<dbReference type="EC" id="2.7.13.3" evidence="2"/>
<dbReference type="SMART" id="SM00091">
    <property type="entry name" value="PAS"/>
    <property type="match status" value="2"/>
</dbReference>
<dbReference type="SUPFAM" id="SSF55874">
    <property type="entry name" value="ATPase domain of HSP90 chaperone/DNA topoisomerase II/histidine kinase"/>
    <property type="match status" value="1"/>
</dbReference>
<keyword evidence="4" id="KW-0808">Transferase</keyword>
<feature type="coiled-coil region" evidence="6">
    <location>
        <begin position="311"/>
        <end position="338"/>
    </location>
</feature>
<evidence type="ECO:0000256" key="7">
    <source>
        <dbReference type="SAM" id="MobiDB-lite"/>
    </source>
</evidence>
<dbReference type="PANTHER" id="PTHR43304">
    <property type="entry name" value="PHYTOCHROME-LIKE PROTEIN CPH1"/>
    <property type="match status" value="1"/>
</dbReference>
<dbReference type="InterPro" id="IPR000700">
    <property type="entry name" value="PAS-assoc_C"/>
</dbReference>
<organism evidence="10 11">
    <name type="scientific">Sulfuritalea hydrogenivorans sk43H</name>
    <dbReference type="NCBI Taxonomy" id="1223802"/>
    <lineage>
        <taxon>Bacteria</taxon>
        <taxon>Pseudomonadati</taxon>
        <taxon>Pseudomonadota</taxon>
        <taxon>Betaproteobacteria</taxon>
        <taxon>Nitrosomonadales</taxon>
        <taxon>Sterolibacteriaceae</taxon>
        <taxon>Sulfuritalea</taxon>
    </lineage>
</organism>
<dbReference type="Pfam" id="PF08447">
    <property type="entry name" value="PAS_3"/>
    <property type="match status" value="1"/>
</dbReference>
<keyword evidence="6" id="KW-0175">Coiled coil</keyword>
<dbReference type="Pfam" id="PF13426">
    <property type="entry name" value="PAS_9"/>
    <property type="match status" value="1"/>
</dbReference>
<reference evidence="10 11" key="1">
    <citation type="journal article" date="2014" name="Syst. Appl. Microbiol.">
        <title>Complete genomes of freshwater sulfur oxidizers Sulfuricella denitrificans skB26 and Sulfuritalea hydrogenivorans sk43H: genetic insights into the sulfur oxidation pathway of betaproteobacteria.</title>
        <authorList>
            <person name="Watanabe T."/>
            <person name="Kojima H."/>
            <person name="Fukui M."/>
        </authorList>
    </citation>
    <scope>NUCLEOTIDE SEQUENCE [LARGE SCALE GENOMIC DNA]</scope>
    <source>
        <strain evidence="10">DSM22779</strain>
    </source>
</reference>
<evidence type="ECO:0000313" key="10">
    <source>
        <dbReference type="EMBL" id="BAO30286.1"/>
    </source>
</evidence>
<dbReference type="Proteomes" id="UP000031637">
    <property type="component" value="Chromosome"/>
</dbReference>
<dbReference type="Gene3D" id="3.30.450.20">
    <property type="entry name" value="PAS domain"/>
    <property type="match status" value="2"/>
</dbReference>
<sequence>MARQMNPPDENSNRDPQLRAVAERQLADNPQEMPPASSAEEMLHELQVQQIELEMQNETLRRSQIELAASRDRYAELYDCLPIGYLTLDSHGMIAEINLTCAAMLGLERKRLLRRRLASFVIPSDHDIWTQHFLNIKKRNEGDSVELSLRRSNGLVFQARLDCVPEFAGQHAGSAGVGAGDTAIRVAMSDISEKAPEKQSNQNFRAIFERSPIGIGIAGTDRRYRMVNPAMCRMLGYSETELLGMKFTDVTHPDDVRLNVWNVEGLDAGEASHFAMEKRYIRKDGEIVWVSLNVVAVKGDNGRESYTVGLAEDITARKQAEEQRLTDAREQRDTLVREVHHRIKNNLQSVAGLLQRELGQFLELDPRLEAAISQVNAIAVVHGLQSVSPDEAINLCESIKSICASVANLSQRPVLFRLENEQAAPCPVRVATNEAVSMALVINELVLNAVKHSPPDGAAPIVSLGVSGKGAQLRIRNAPAKTPAFNIDTGKGLGTGLRLVRSLLPGAGAQLTYHLDDENLLLTRLNLTAPLLMTPDSPP</sequence>
<dbReference type="InterPro" id="IPR035965">
    <property type="entry name" value="PAS-like_dom_sf"/>
</dbReference>
<evidence type="ECO:0000256" key="4">
    <source>
        <dbReference type="ARBA" id="ARBA00022679"/>
    </source>
</evidence>
<evidence type="ECO:0000256" key="3">
    <source>
        <dbReference type="ARBA" id="ARBA00022553"/>
    </source>
</evidence>
<comment type="catalytic activity">
    <reaction evidence="1">
        <text>ATP + protein L-histidine = ADP + protein N-phospho-L-histidine.</text>
        <dbReference type="EC" id="2.7.13.3"/>
    </reaction>
</comment>
<accession>W0SGY4</accession>
<keyword evidence="3" id="KW-0597">Phosphoprotein</keyword>
<dbReference type="PROSITE" id="PS50113">
    <property type="entry name" value="PAC"/>
    <property type="match status" value="1"/>
</dbReference>
<dbReference type="KEGG" id="shd:SUTH_02503"/>
<dbReference type="HOGENOM" id="CLU_505182_0_0_4"/>
<evidence type="ECO:0000313" key="11">
    <source>
        <dbReference type="Proteomes" id="UP000031637"/>
    </source>
</evidence>
<feature type="domain" description="PAC" evidence="9">
    <location>
        <begin position="274"/>
        <end position="326"/>
    </location>
</feature>
<dbReference type="PANTHER" id="PTHR43304:SF1">
    <property type="entry name" value="PAC DOMAIN-CONTAINING PROTEIN"/>
    <property type="match status" value="1"/>
</dbReference>
<dbReference type="SUPFAM" id="SSF55785">
    <property type="entry name" value="PYP-like sensor domain (PAS domain)"/>
    <property type="match status" value="2"/>
</dbReference>
<dbReference type="InterPro" id="IPR013655">
    <property type="entry name" value="PAS_fold_3"/>
</dbReference>
<dbReference type="InterPro" id="IPR000014">
    <property type="entry name" value="PAS"/>
</dbReference>
<evidence type="ECO:0000256" key="2">
    <source>
        <dbReference type="ARBA" id="ARBA00012438"/>
    </source>
</evidence>
<dbReference type="Gene3D" id="3.30.565.10">
    <property type="entry name" value="Histidine kinase-like ATPase, C-terminal domain"/>
    <property type="match status" value="1"/>
</dbReference>
<dbReference type="PROSITE" id="PS50112">
    <property type="entry name" value="PAS"/>
    <property type="match status" value="2"/>
</dbReference>
<dbReference type="NCBIfam" id="TIGR00229">
    <property type="entry name" value="sensory_box"/>
    <property type="match status" value="2"/>
</dbReference>
<gene>
    <name evidence="10" type="ORF">SUTH_02503</name>
</gene>
<dbReference type="GO" id="GO:0004673">
    <property type="term" value="F:protein histidine kinase activity"/>
    <property type="evidence" value="ECO:0007669"/>
    <property type="project" value="UniProtKB-EC"/>
</dbReference>
<dbReference type="STRING" id="1223802.SUTH_02503"/>
<dbReference type="InterPro" id="IPR001610">
    <property type="entry name" value="PAC"/>
</dbReference>
<evidence type="ECO:0000256" key="6">
    <source>
        <dbReference type="SAM" id="Coils"/>
    </source>
</evidence>
<dbReference type="InterPro" id="IPR052162">
    <property type="entry name" value="Sensor_kinase/Photoreceptor"/>
</dbReference>
<feature type="domain" description="PAS" evidence="8">
    <location>
        <begin position="70"/>
        <end position="127"/>
    </location>
</feature>
<feature type="domain" description="PAS" evidence="8">
    <location>
        <begin position="200"/>
        <end position="255"/>
    </location>
</feature>
<keyword evidence="5" id="KW-0418">Kinase</keyword>
<protein>
    <recommendedName>
        <fullName evidence="2">histidine kinase</fullName>
        <ecNumber evidence="2">2.7.13.3</ecNumber>
    </recommendedName>
</protein>
<evidence type="ECO:0000259" key="9">
    <source>
        <dbReference type="PROSITE" id="PS50113"/>
    </source>
</evidence>
<evidence type="ECO:0000256" key="5">
    <source>
        <dbReference type="ARBA" id="ARBA00022777"/>
    </source>
</evidence>
<name>W0SGY4_9PROT</name>